<dbReference type="InterPro" id="IPR017441">
    <property type="entry name" value="Protein_kinase_ATP_BS"/>
</dbReference>
<comment type="similarity">
    <text evidence="6">Belongs to the protein kinase superfamily.</text>
</comment>
<evidence type="ECO:0000313" key="9">
    <source>
        <dbReference type="Proteomes" id="UP000316621"/>
    </source>
</evidence>
<keyword evidence="4 5" id="KW-0067">ATP-binding</keyword>
<dbReference type="Gene3D" id="1.10.510.10">
    <property type="entry name" value="Transferase(Phosphotransferase) domain 1"/>
    <property type="match status" value="1"/>
</dbReference>
<dbReference type="STRING" id="3469.A0A4Y7K713"/>
<dbReference type="OMA" id="KINGWFI"/>
<dbReference type="PROSITE" id="PS50011">
    <property type="entry name" value="PROTEIN_KINASE_DOM"/>
    <property type="match status" value="1"/>
</dbReference>
<evidence type="ECO:0000256" key="3">
    <source>
        <dbReference type="ARBA" id="ARBA00022777"/>
    </source>
</evidence>
<reference evidence="8 9" key="1">
    <citation type="journal article" date="2018" name="Science">
        <title>The opium poppy genome and morphinan production.</title>
        <authorList>
            <person name="Guo L."/>
            <person name="Winzer T."/>
            <person name="Yang X."/>
            <person name="Li Y."/>
            <person name="Ning Z."/>
            <person name="He Z."/>
            <person name="Teodor R."/>
            <person name="Lu Y."/>
            <person name="Bowser T.A."/>
            <person name="Graham I.A."/>
            <person name="Ye K."/>
        </authorList>
    </citation>
    <scope>NUCLEOTIDE SEQUENCE [LARGE SCALE GENOMIC DNA]</scope>
    <source>
        <strain evidence="9">cv. HN1</strain>
        <tissue evidence="8">Leaves</tissue>
    </source>
</reference>
<evidence type="ECO:0000256" key="6">
    <source>
        <dbReference type="RuleBase" id="RU000304"/>
    </source>
</evidence>
<dbReference type="InterPro" id="IPR000719">
    <property type="entry name" value="Prot_kinase_dom"/>
</dbReference>
<evidence type="ECO:0000256" key="4">
    <source>
        <dbReference type="ARBA" id="ARBA00022840"/>
    </source>
</evidence>
<gene>
    <name evidence="8" type="ORF">C5167_031375</name>
</gene>
<feature type="domain" description="Protein kinase" evidence="7">
    <location>
        <begin position="104"/>
        <end position="391"/>
    </location>
</feature>
<dbReference type="PROSITE" id="PS00108">
    <property type="entry name" value="PROTEIN_KINASE_ST"/>
    <property type="match status" value="1"/>
</dbReference>
<dbReference type="PANTHER" id="PTHR44329:SF11">
    <property type="entry name" value="OS09G0443600 PROTEIN"/>
    <property type="match status" value="1"/>
</dbReference>
<keyword evidence="1" id="KW-0808">Transferase</keyword>
<dbReference type="PROSITE" id="PS00107">
    <property type="entry name" value="PROTEIN_KINASE_ATP"/>
    <property type="match status" value="1"/>
</dbReference>
<evidence type="ECO:0000313" key="8">
    <source>
        <dbReference type="EMBL" id="RZC68122.1"/>
    </source>
</evidence>
<dbReference type="Pfam" id="PF00069">
    <property type="entry name" value="Pkinase"/>
    <property type="match status" value="1"/>
</dbReference>
<name>A0A4Y7K713_PAPSO</name>
<keyword evidence="9" id="KW-1185">Reference proteome</keyword>
<dbReference type="GO" id="GO:0004674">
    <property type="term" value="F:protein serine/threonine kinase activity"/>
    <property type="evidence" value="ECO:0007669"/>
    <property type="project" value="UniProtKB-KW"/>
</dbReference>
<evidence type="ECO:0000256" key="5">
    <source>
        <dbReference type="PROSITE-ProRule" id="PRU10141"/>
    </source>
</evidence>
<dbReference type="Gramene" id="RZC68122">
    <property type="protein sequence ID" value="RZC68122"/>
    <property type="gene ID" value="C5167_031375"/>
</dbReference>
<evidence type="ECO:0000256" key="1">
    <source>
        <dbReference type="ARBA" id="ARBA00022679"/>
    </source>
</evidence>
<keyword evidence="2 5" id="KW-0547">Nucleotide-binding</keyword>
<keyword evidence="6" id="KW-0723">Serine/threonine-protein kinase</keyword>
<dbReference type="SMART" id="SM00220">
    <property type="entry name" value="S_TKc"/>
    <property type="match status" value="1"/>
</dbReference>
<keyword evidence="3" id="KW-0418">Kinase</keyword>
<protein>
    <recommendedName>
        <fullName evidence="7">Protein kinase domain-containing protein</fullName>
    </recommendedName>
</protein>
<dbReference type="InterPro" id="IPR011009">
    <property type="entry name" value="Kinase-like_dom_sf"/>
</dbReference>
<dbReference type="Proteomes" id="UP000316621">
    <property type="component" value="Chromosome 7"/>
</dbReference>
<dbReference type="SUPFAM" id="SSF56112">
    <property type="entry name" value="Protein kinase-like (PK-like)"/>
    <property type="match status" value="1"/>
</dbReference>
<dbReference type="Gene3D" id="3.30.200.20">
    <property type="entry name" value="Phosphorylase Kinase, domain 1"/>
    <property type="match status" value="1"/>
</dbReference>
<proteinExistence type="inferred from homology"/>
<feature type="binding site" evidence="5">
    <location>
        <position position="131"/>
    </location>
    <ligand>
        <name>ATP</name>
        <dbReference type="ChEBI" id="CHEBI:30616"/>
    </ligand>
</feature>
<dbReference type="EMBL" id="CM010721">
    <property type="protein sequence ID" value="RZC68122.1"/>
    <property type="molecule type" value="Genomic_DNA"/>
</dbReference>
<dbReference type="AlphaFoldDB" id="A0A4Y7K713"/>
<evidence type="ECO:0000259" key="7">
    <source>
        <dbReference type="PROSITE" id="PS50011"/>
    </source>
</evidence>
<dbReference type="InterPro" id="IPR051681">
    <property type="entry name" value="Ser/Thr_Kinases-Pseudokinases"/>
</dbReference>
<organism evidence="8 9">
    <name type="scientific">Papaver somniferum</name>
    <name type="common">Opium poppy</name>
    <dbReference type="NCBI Taxonomy" id="3469"/>
    <lineage>
        <taxon>Eukaryota</taxon>
        <taxon>Viridiplantae</taxon>
        <taxon>Streptophyta</taxon>
        <taxon>Embryophyta</taxon>
        <taxon>Tracheophyta</taxon>
        <taxon>Spermatophyta</taxon>
        <taxon>Magnoliopsida</taxon>
        <taxon>Ranunculales</taxon>
        <taxon>Papaveraceae</taxon>
        <taxon>Papaveroideae</taxon>
        <taxon>Papaver</taxon>
    </lineage>
</organism>
<accession>A0A4Y7K713</accession>
<evidence type="ECO:0000256" key="2">
    <source>
        <dbReference type="ARBA" id="ARBA00022741"/>
    </source>
</evidence>
<sequence length="395" mass="44789">MPHRLNKQAKIHMGAYFSGHSTSSNYDQEREIQGTTRIESTTRTPLQRVKDYIREITIVSSVLDSCLSSPITPRIPSSLRRSSGLAAIADQAKLNGWYIEPHEIEFKEQVGQGSTAVIYRGLWKGNVVAVKCIHPEFFYSNDNRVTFFVQEIDTLSRQDHPYVLRIMGACLDPPEFGWMVTEFVSKTLKQWLHGPDDERRKERSIPLHPLQERVAKALEISEAMEYLHGQNPKLVHRDLKPSNIFLDHEMHVRVADFGHARFLEEGDQAQSGETVNSVSDNIFLLAGTYVHMAPEVIRFESYDEKCDVYSYGVVLNELITGEHPYIETDFGPSKIAVEVGNCKLRPKLPAADDGQLKELIELISLSWAEDTKIRPSFSSITCSLRKIQGMLITTA</sequence>
<dbReference type="PANTHER" id="PTHR44329">
    <property type="entry name" value="SERINE/THREONINE-PROTEIN KINASE TNNI3K-RELATED"/>
    <property type="match status" value="1"/>
</dbReference>
<dbReference type="GO" id="GO:0005524">
    <property type="term" value="F:ATP binding"/>
    <property type="evidence" value="ECO:0007669"/>
    <property type="project" value="UniProtKB-UniRule"/>
</dbReference>
<dbReference type="InterPro" id="IPR008271">
    <property type="entry name" value="Ser/Thr_kinase_AS"/>
</dbReference>